<keyword evidence="7 15" id="KW-0456">Lyase</keyword>
<dbReference type="InterPro" id="IPR012904">
    <property type="entry name" value="OGG_N"/>
</dbReference>
<protein>
    <recommendedName>
        <fullName evidence="13">N-glycosylase/DNA lyase</fullName>
        <ecNumber evidence="3">4.2.99.18</ecNumber>
    </recommendedName>
</protein>
<dbReference type="GO" id="GO:0006289">
    <property type="term" value="P:nucleotide-excision repair"/>
    <property type="evidence" value="ECO:0007669"/>
    <property type="project" value="InterPro"/>
</dbReference>
<keyword evidence="5" id="KW-0378">Hydrolase</keyword>
<accession>A0A086TFK5</accession>
<evidence type="ECO:0000256" key="1">
    <source>
        <dbReference type="ARBA" id="ARBA00004123"/>
    </source>
</evidence>
<evidence type="ECO:0000256" key="4">
    <source>
        <dbReference type="ARBA" id="ARBA00022763"/>
    </source>
</evidence>
<dbReference type="Pfam" id="PF00730">
    <property type="entry name" value="HhH-GPD"/>
    <property type="match status" value="1"/>
</dbReference>
<keyword evidence="6" id="KW-0234">DNA repair</keyword>
<evidence type="ECO:0000256" key="11">
    <source>
        <dbReference type="ARBA" id="ARBA00025652"/>
    </source>
</evidence>
<evidence type="ECO:0000256" key="6">
    <source>
        <dbReference type="ARBA" id="ARBA00023204"/>
    </source>
</evidence>
<dbReference type="FunFam" id="1.10.340.30:FF:000006">
    <property type="entry name" value="N-glycosylase/DNA lyase isoform X2"/>
    <property type="match status" value="1"/>
</dbReference>
<dbReference type="GO" id="GO:0140078">
    <property type="term" value="F:class I DNA-(apurinic or apyrimidinic site) endonuclease activity"/>
    <property type="evidence" value="ECO:0007669"/>
    <property type="project" value="UniProtKB-EC"/>
</dbReference>
<dbReference type="Gene3D" id="1.10.340.30">
    <property type="entry name" value="Hypothetical protein, domain 2"/>
    <property type="match status" value="1"/>
</dbReference>
<gene>
    <name evidence="15" type="ORF">ACRE_010150</name>
</gene>
<comment type="function">
    <text evidence="11">DNA repair enzyme that incises DNA at 8-oxoG residues. Excises 7,8-dihydro-8-oxoguanine and 2,6-diamino-4-hydroxy-5-N-methylformamidopyrimidine (FAPY) from damaged DNA. Has a beta-lyase activity that nicks DNA 3' to the lesion.</text>
</comment>
<dbReference type="Gene3D" id="1.10.1670.10">
    <property type="entry name" value="Helix-hairpin-Helix base-excision DNA repair enzymes (C-terminal)"/>
    <property type="match status" value="1"/>
</dbReference>
<dbReference type="GO" id="GO:0005634">
    <property type="term" value="C:nucleus"/>
    <property type="evidence" value="ECO:0007669"/>
    <property type="project" value="UniProtKB-SubCell"/>
</dbReference>
<dbReference type="InterPro" id="IPR003265">
    <property type="entry name" value="HhH-GPD_domain"/>
</dbReference>
<comment type="similarity">
    <text evidence="2">Belongs to the type-1 OGG1 family.</text>
</comment>
<sequence>MPSPPLSRDDGLDETGDTETLLRHYFSLDLDLGSLYEQWSKVDPNFRKKAPTFTGVRILNQDAWEALIAFICSSNNNIARISQMVHKLCVHYGPLIGHIDGEAFHDFPAPGALTGKGVEAHLRELGFGYRAKYIAETARMVATEKPENWLEALRNPEAPGFGTPDLPSEKHATYKQAQEELLTLKGVGPKVADCVCLMGLGWAESVPVDTHVWQIAQRDYKFGKKAKTFNKAMYDAVGDHFRGMWGKYAGWAHSVLFTADLRQFAGQGAVKEESVTTETKEEEKVVEMASPSKKRRVAVKTEIKTEVKVEEDAMGAVVELERTAKRRRTRSGK</sequence>
<comment type="catalytic activity">
    <reaction evidence="12">
        <text>2'-deoxyribonucleotide-(2'-deoxyribose 5'-phosphate)-2'-deoxyribonucleotide-DNA = a 3'-end 2'-deoxyribonucleotide-(2,3-dehydro-2,3-deoxyribose 5'-phosphate)-DNA + a 5'-end 5'-phospho-2'-deoxyribonucleoside-DNA + H(+)</text>
        <dbReference type="Rhea" id="RHEA:66592"/>
        <dbReference type="Rhea" id="RHEA-COMP:13180"/>
        <dbReference type="Rhea" id="RHEA-COMP:16897"/>
        <dbReference type="Rhea" id="RHEA-COMP:17067"/>
        <dbReference type="ChEBI" id="CHEBI:15378"/>
        <dbReference type="ChEBI" id="CHEBI:136412"/>
        <dbReference type="ChEBI" id="CHEBI:157695"/>
        <dbReference type="ChEBI" id="CHEBI:167181"/>
        <dbReference type="EC" id="4.2.99.18"/>
    </reaction>
</comment>
<dbReference type="FunFam" id="1.10.1670.10:FF:000005">
    <property type="entry name" value="N-glycosylase/DNA lyase OGG1"/>
    <property type="match status" value="1"/>
</dbReference>
<keyword evidence="8" id="KW-0539">Nucleus</keyword>
<evidence type="ECO:0000256" key="12">
    <source>
        <dbReference type="ARBA" id="ARBA00044632"/>
    </source>
</evidence>
<evidence type="ECO:0000256" key="3">
    <source>
        <dbReference type="ARBA" id="ARBA00012720"/>
    </source>
</evidence>
<dbReference type="EMBL" id="JPKY01000005">
    <property type="protein sequence ID" value="KFH48137.1"/>
    <property type="molecule type" value="Genomic_DNA"/>
</dbReference>
<keyword evidence="10" id="KW-0326">Glycosidase</keyword>
<evidence type="ECO:0000256" key="9">
    <source>
        <dbReference type="ARBA" id="ARBA00023268"/>
    </source>
</evidence>
<dbReference type="PANTHER" id="PTHR10242:SF2">
    <property type="entry name" value="N-GLYCOSYLASE_DNA LYASE"/>
    <property type="match status" value="1"/>
</dbReference>
<evidence type="ECO:0000259" key="14">
    <source>
        <dbReference type="SMART" id="SM00478"/>
    </source>
</evidence>
<dbReference type="EC" id="4.2.99.18" evidence="3"/>
<evidence type="ECO:0000256" key="8">
    <source>
        <dbReference type="ARBA" id="ARBA00023242"/>
    </source>
</evidence>
<reference evidence="16" key="1">
    <citation type="journal article" date="2014" name="Genome Announc.">
        <title>Genome sequence and annotation of Acremonium chrysogenum, producer of the beta-lactam antibiotic cephalosporin C.</title>
        <authorList>
            <person name="Terfehr D."/>
            <person name="Dahlmann T.A."/>
            <person name="Specht T."/>
            <person name="Zadra I."/>
            <person name="Kuernsteiner H."/>
            <person name="Kueck U."/>
        </authorList>
    </citation>
    <scope>NUCLEOTIDE SEQUENCE [LARGE SCALE GENOMIC DNA]</scope>
    <source>
        <strain evidence="16">ATCC 11550 / CBS 779.69 / DSM 880 / IAM 14645 / JCM 23072 / IMI 49137</strain>
    </source>
</reference>
<evidence type="ECO:0000313" key="16">
    <source>
        <dbReference type="Proteomes" id="UP000029964"/>
    </source>
</evidence>
<evidence type="ECO:0000256" key="7">
    <source>
        <dbReference type="ARBA" id="ARBA00023239"/>
    </source>
</evidence>
<evidence type="ECO:0000256" key="5">
    <source>
        <dbReference type="ARBA" id="ARBA00022801"/>
    </source>
</evidence>
<feature type="domain" description="HhH-GPD" evidence="14">
    <location>
        <begin position="72"/>
        <end position="261"/>
    </location>
</feature>
<dbReference type="STRING" id="857340.A0A086TFK5"/>
<evidence type="ECO:0000256" key="2">
    <source>
        <dbReference type="ARBA" id="ARBA00010679"/>
    </source>
</evidence>
<keyword evidence="16" id="KW-1185">Reference proteome</keyword>
<proteinExistence type="inferred from homology"/>
<dbReference type="InterPro" id="IPR011257">
    <property type="entry name" value="DNA_glycosylase"/>
</dbReference>
<evidence type="ECO:0000256" key="10">
    <source>
        <dbReference type="ARBA" id="ARBA00023295"/>
    </source>
</evidence>
<dbReference type="InterPro" id="IPR052054">
    <property type="entry name" value="Oxidative_DNA_repair_enzyme"/>
</dbReference>
<dbReference type="Proteomes" id="UP000029964">
    <property type="component" value="Unassembled WGS sequence"/>
</dbReference>
<dbReference type="GO" id="GO:0034039">
    <property type="term" value="F:8-oxo-7,8-dihydroguanine DNA N-glycosylase activity"/>
    <property type="evidence" value="ECO:0007669"/>
    <property type="project" value="TreeGrafter"/>
</dbReference>
<evidence type="ECO:0000313" key="15">
    <source>
        <dbReference type="EMBL" id="KFH48137.1"/>
    </source>
</evidence>
<dbReference type="SMART" id="SM00478">
    <property type="entry name" value="ENDO3c"/>
    <property type="match status" value="1"/>
</dbReference>
<dbReference type="OrthoDB" id="238681at2759"/>
<dbReference type="AlphaFoldDB" id="A0A086TFK5"/>
<dbReference type="HOGENOM" id="CLU_027543_1_1_1"/>
<dbReference type="InterPro" id="IPR023170">
    <property type="entry name" value="HhH_base_excis_C"/>
</dbReference>
<organism evidence="15 16">
    <name type="scientific">Hapsidospora chrysogenum (strain ATCC 11550 / CBS 779.69 / DSM 880 / IAM 14645 / JCM 23072 / IMI 49137)</name>
    <name type="common">Acremonium chrysogenum</name>
    <dbReference type="NCBI Taxonomy" id="857340"/>
    <lineage>
        <taxon>Eukaryota</taxon>
        <taxon>Fungi</taxon>
        <taxon>Dikarya</taxon>
        <taxon>Ascomycota</taxon>
        <taxon>Pezizomycotina</taxon>
        <taxon>Sordariomycetes</taxon>
        <taxon>Hypocreomycetidae</taxon>
        <taxon>Hypocreales</taxon>
        <taxon>Bionectriaceae</taxon>
        <taxon>Hapsidospora</taxon>
    </lineage>
</organism>
<evidence type="ECO:0000256" key="13">
    <source>
        <dbReference type="ARBA" id="ARBA00073127"/>
    </source>
</evidence>
<keyword evidence="9" id="KW-0511">Multifunctional enzyme</keyword>
<dbReference type="CDD" id="cd00056">
    <property type="entry name" value="ENDO3c"/>
    <property type="match status" value="1"/>
</dbReference>
<dbReference type="GO" id="GO:0003684">
    <property type="term" value="F:damaged DNA binding"/>
    <property type="evidence" value="ECO:0007669"/>
    <property type="project" value="InterPro"/>
</dbReference>
<dbReference type="Pfam" id="PF07934">
    <property type="entry name" value="OGG_N"/>
    <property type="match status" value="1"/>
</dbReference>
<comment type="caution">
    <text evidence="15">The sequence shown here is derived from an EMBL/GenBank/DDBJ whole genome shotgun (WGS) entry which is preliminary data.</text>
</comment>
<keyword evidence="4" id="KW-0227">DNA damage</keyword>
<dbReference type="PANTHER" id="PTHR10242">
    <property type="entry name" value="8-OXOGUANINE DNA GLYCOSYLASE"/>
    <property type="match status" value="1"/>
</dbReference>
<comment type="subcellular location">
    <subcellularLocation>
        <location evidence="1">Nucleus</location>
    </subcellularLocation>
</comment>
<dbReference type="SUPFAM" id="SSF55945">
    <property type="entry name" value="TATA-box binding protein-like"/>
    <property type="match status" value="1"/>
</dbReference>
<dbReference type="GO" id="GO:0006285">
    <property type="term" value="P:base-excision repair, AP site formation"/>
    <property type="evidence" value="ECO:0007669"/>
    <property type="project" value="UniProtKB-ARBA"/>
</dbReference>
<name>A0A086TFK5_HAPC1</name>
<dbReference type="SUPFAM" id="SSF48150">
    <property type="entry name" value="DNA-glycosylase"/>
    <property type="match status" value="1"/>
</dbReference>